<accession>A0AAW1QS10</accession>
<dbReference type="Gene3D" id="2.60.120.620">
    <property type="entry name" value="q2cbj1_9rhob like domain"/>
    <property type="match status" value="1"/>
</dbReference>
<dbReference type="AlphaFoldDB" id="A0AAW1QS10"/>
<proteinExistence type="predicted"/>
<reference evidence="1 2" key="1">
    <citation type="journal article" date="2024" name="Nat. Commun.">
        <title>Phylogenomics reveals the evolutionary origins of lichenization in chlorophyte algae.</title>
        <authorList>
            <person name="Puginier C."/>
            <person name="Libourel C."/>
            <person name="Otte J."/>
            <person name="Skaloud P."/>
            <person name="Haon M."/>
            <person name="Grisel S."/>
            <person name="Petersen M."/>
            <person name="Berrin J.G."/>
            <person name="Delaux P.M."/>
            <person name="Dal Grande F."/>
            <person name="Keller J."/>
        </authorList>
    </citation>
    <scope>NUCLEOTIDE SEQUENCE [LARGE SCALE GENOMIC DNA]</scope>
    <source>
        <strain evidence="1 2">SAG 2043</strain>
    </source>
</reference>
<dbReference type="EMBL" id="JALJOR010000002">
    <property type="protein sequence ID" value="KAK9824244.1"/>
    <property type="molecule type" value="Genomic_DNA"/>
</dbReference>
<dbReference type="Proteomes" id="UP001489004">
    <property type="component" value="Unassembled WGS sequence"/>
</dbReference>
<dbReference type="PANTHER" id="PTHR33099:SF7">
    <property type="entry name" value="MYND-TYPE DOMAIN-CONTAINING PROTEIN"/>
    <property type="match status" value="1"/>
</dbReference>
<organism evidence="1 2">
    <name type="scientific">[Myrmecia] bisecta</name>
    <dbReference type="NCBI Taxonomy" id="41462"/>
    <lineage>
        <taxon>Eukaryota</taxon>
        <taxon>Viridiplantae</taxon>
        <taxon>Chlorophyta</taxon>
        <taxon>core chlorophytes</taxon>
        <taxon>Trebouxiophyceae</taxon>
        <taxon>Trebouxiales</taxon>
        <taxon>Trebouxiaceae</taxon>
        <taxon>Myrmecia</taxon>
    </lineage>
</organism>
<evidence type="ECO:0000313" key="2">
    <source>
        <dbReference type="Proteomes" id="UP001489004"/>
    </source>
</evidence>
<dbReference type="PANTHER" id="PTHR33099">
    <property type="entry name" value="FE2OG DIOXYGENASE DOMAIN-CONTAINING PROTEIN"/>
    <property type="match status" value="1"/>
</dbReference>
<protein>
    <recommendedName>
        <fullName evidence="3">Prolyl 4-hydroxylase alpha subunit Fe(2+) 2OG dioxygenase domain-containing protein</fullName>
    </recommendedName>
</protein>
<keyword evidence="2" id="KW-1185">Reference proteome</keyword>
<gene>
    <name evidence="1" type="ORF">WJX72_008893</name>
</gene>
<evidence type="ECO:0008006" key="3">
    <source>
        <dbReference type="Google" id="ProtNLM"/>
    </source>
</evidence>
<sequence length="342" mass="38756">MLNRIHAELDYWSSGVPRLLAPVPNLDWPLKLCLKTWHSIWAPCAGAWGQDDEVDLNVRKCWEMPERDSDGYMRDKGETYFMTYATEYTRLLSVDSRQSELLQAIKAQLAPFAPYITAERHKMVIYGPGSFFKAHVDTQRCPGHFDSLAIHLPQPHKGGCFKVRHRGEGFAFDFAQAAINPNLYNWVAFYTDCEHEVDKLKGEDACLYRLLTDLAREPPLSQVAKAGKAFRLVNVVIRELGEGESDEGTYAKMLYPGNHPRRYTVAGVELYPEHLRRSPGVLTWWYVDLDHGNSGEILIVRQNYAAGGQLMAHAVTPSANDGCMIENLYLATALVMRETSFL</sequence>
<evidence type="ECO:0000313" key="1">
    <source>
        <dbReference type="EMBL" id="KAK9824244.1"/>
    </source>
</evidence>
<comment type="caution">
    <text evidence="1">The sequence shown here is derived from an EMBL/GenBank/DDBJ whole genome shotgun (WGS) entry which is preliminary data.</text>
</comment>
<name>A0AAW1QS10_9CHLO</name>